<feature type="region of interest" description="Disordered" evidence="1">
    <location>
        <begin position="51"/>
        <end position="70"/>
    </location>
</feature>
<evidence type="ECO:0000313" key="4">
    <source>
        <dbReference type="Proteomes" id="UP000269276"/>
    </source>
</evidence>
<evidence type="ECO:0000256" key="1">
    <source>
        <dbReference type="SAM" id="MobiDB-lite"/>
    </source>
</evidence>
<keyword evidence="2" id="KW-0812">Transmembrane</keyword>
<feature type="transmembrane region" description="Helical" evidence="2">
    <location>
        <begin position="160"/>
        <end position="181"/>
    </location>
</feature>
<keyword evidence="2" id="KW-1133">Transmembrane helix</keyword>
<protein>
    <submittedName>
        <fullName evidence="3">Uncharacterized protein</fullName>
    </submittedName>
</protein>
<feature type="compositionally biased region" description="Pro residues" evidence="1">
    <location>
        <begin position="1"/>
        <end position="12"/>
    </location>
</feature>
<feature type="compositionally biased region" description="Basic and acidic residues" evidence="1">
    <location>
        <begin position="61"/>
        <end position="70"/>
    </location>
</feature>
<dbReference type="EMBL" id="QWIP01000070">
    <property type="protein sequence ID" value="RMY74711.1"/>
    <property type="molecule type" value="Genomic_DNA"/>
</dbReference>
<feature type="transmembrane region" description="Helical" evidence="2">
    <location>
        <begin position="231"/>
        <end position="256"/>
    </location>
</feature>
<feature type="region of interest" description="Disordered" evidence="1">
    <location>
        <begin position="1"/>
        <end position="44"/>
    </location>
</feature>
<evidence type="ECO:0000256" key="2">
    <source>
        <dbReference type="SAM" id="Phobius"/>
    </source>
</evidence>
<feature type="transmembrane region" description="Helical" evidence="2">
    <location>
        <begin position="79"/>
        <end position="101"/>
    </location>
</feature>
<proteinExistence type="predicted"/>
<gene>
    <name evidence="3" type="ORF">D0863_03044</name>
</gene>
<dbReference type="OrthoDB" id="61370at2759"/>
<dbReference type="VEuPathDB" id="FungiDB:BTJ68_13172"/>
<organism evidence="3 4">
    <name type="scientific">Hortaea werneckii</name>
    <name type="common">Black yeast</name>
    <name type="synonym">Cladosporium werneckii</name>
    <dbReference type="NCBI Taxonomy" id="91943"/>
    <lineage>
        <taxon>Eukaryota</taxon>
        <taxon>Fungi</taxon>
        <taxon>Dikarya</taxon>
        <taxon>Ascomycota</taxon>
        <taxon>Pezizomycotina</taxon>
        <taxon>Dothideomycetes</taxon>
        <taxon>Dothideomycetidae</taxon>
        <taxon>Mycosphaerellales</taxon>
        <taxon>Teratosphaeriaceae</taxon>
        <taxon>Hortaea</taxon>
    </lineage>
</organism>
<dbReference type="Proteomes" id="UP000269276">
    <property type="component" value="Unassembled WGS sequence"/>
</dbReference>
<comment type="caution">
    <text evidence="3">The sequence shown here is derived from an EMBL/GenBank/DDBJ whole genome shotgun (WGS) entry which is preliminary data.</text>
</comment>
<sequence length="269" mass="29655">MPISPTSPPRLPPASSYPEPRETPQAPTFPPPPPTALPSIGYLHRPAPHPPTSALLLSPSSDRRASRRDTPLQKNMRRIIYGISLWAFLLAAALTISSIALPNWITYTAPTSDRTHPVHVSYGLHKRCSSISGQCLPFPQSEDCLGEDRAFCSMWRSTGFLMNFAVVVELACLVAYVTVLVGGRMSREDGWKVLSPLLALCAVGQAVAMALVAYLYDNDNRFFVGWELDKSWILCTVSWSVLTINAVSVILARFCLPAEDDYELIPDEQ</sequence>
<reference evidence="3 4" key="1">
    <citation type="journal article" date="2018" name="BMC Genomics">
        <title>Genomic evidence for intraspecific hybridization in a clonal and extremely halotolerant yeast.</title>
        <authorList>
            <person name="Gostincar C."/>
            <person name="Stajich J.E."/>
            <person name="Zupancic J."/>
            <person name="Zalar P."/>
            <person name="Gunde-Cimerman N."/>
        </authorList>
    </citation>
    <scope>NUCLEOTIDE SEQUENCE [LARGE SCALE GENOMIC DNA]</scope>
    <source>
        <strain evidence="3 4">EXF-2682</strain>
    </source>
</reference>
<feature type="compositionally biased region" description="Pro residues" evidence="1">
    <location>
        <begin position="27"/>
        <end position="36"/>
    </location>
</feature>
<evidence type="ECO:0000313" key="3">
    <source>
        <dbReference type="EMBL" id="RMY74711.1"/>
    </source>
</evidence>
<keyword evidence="2" id="KW-0472">Membrane</keyword>
<accession>A0A3M7EDR9</accession>
<dbReference type="AlphaFoldDB" id="A0A3M7EDR9"/>
<feature type="transmembrane region" description="Helical" evidence="2">
    <location>
        <begin position="193"/>
        <end position="216"/>
    </location>
</feature>
<name>A0A3M7EDR9_HORWE</name>